<sequence length="412" mass="47487">MLQKLKSILVIIDLKLFLMVTLLTVWGIVNIYSVTYSNVFLTGGNKYIFVIKQFLWYVISVFLMLIFSYIGERHIFENSRKIYFVGLFILLFTIVFGQVVLGSRRWLSLGPFSFQPSEFFKLLIAIHLSKIFSSQNKAYIIIFSSVVYSIIPFVIVSLQPDLGTALSILFLWLTGFMFYGFDLMVYLVFFVILISFFVYFFKLLLIILVPLLFYIFMRLRKRKITVCLILLFTVFSAISGPIGWNSLHTYQKERLLSFINPFQDPTGAGYHIIQSQAAVVSGGIFGKGFLNGTHTQLHFIPEQHTDFIFSAIVEEWGLIGGFLTILLEFLVVFRILKIGFEIKGYMGYFCVLWSFLLSFHTFVNVGMVLGMMPVTGIPLPFVSYGGTFLMTNFISLGLISNMYYHNRKWSFK</sequence>
<dbReference type="GO" id="GO:0015648">
    <property type="term" value="F:lipid-linked peptidoglycan transporter activity"/>
    <property type="evidence" value="ECO:0007669"/>
    <property type="project" value="TreeGrafter"/>
</dbReference>
<feature type="transmembrane region" description="Helical" evidence="6">
    <location>
        <begin position="381"/>
        <end position="404"/>
    </location>
</feature>
<protein>
    <submittedName>
        <fullName evidence="7">Rod shape determining protein RodA</fullName>
    </submittedName>
</protein>
<dbReference type="GO" id="GO:0032153">
    <property type="term" value="C:cell division site"/>
    <property type="evidence" value="ECO:0007669"/>
    <property type="project" value="TreeGrafter"/>
</dbReference>
<keyword evidence="2 6" id="KW-0812">Transmembrane</keyword>
<dbReference type="RefSeq" id="WP_108308859.1">
    <property type="nucleotide sequence ID" value="NZ_CP020921.1"/>
</dbReference>
<evidence type="ECO:0000256" key="6">
    <source>
        <dbReference type="SAM" id="Phobius"/>
    </source>
</evidence>
<evidence type="ECO:0000256" key="4">
    <source>
        <dbReference type="ARBA" id="ARBA00022989"/>
    </source>
</evidence>
<evidence type="ECO:0000256" key="2">
    <source>
        <dbReference type="ARBA" id="ARBA00022692"/>
    </source>
</evidence>
<dbReference type="AlphaFoldDB" id="A0A2R4VZQ7"/>
<gene>
    <name evidence="7" type="ORF">TDSAC_0654</name>
</gene>
<name>A0A2R4VZQ7_THEAF</name>
<dbReference type="GO" id="GO:0008360">
    <property type="term" value="P:regulation of cell shape"/>
    <property type="evidence" value="ECO:0007669"/>
    <property type="project" value="UniProtKB-KW"/>
</dbReference>
<feature type="transmembrane region" description="Helical" evidence="6">
    <location>
        <begin position="348"/>
        <end position="369"/>
    </location>
</feature>
<evidence type="ECO:0000313" key="7">
    <source>
        <dbReference type="EMBL" id="AWB10027.1"/>
    </source>
</evidence>
<accession>A0A2R4VZQ7</accession>
<feature type="transmembrane region" description="Helical" evidence="6">
    <location>
        <begin position="138"/>
        <end position="155"/>
    </location>
</feature>
<dbReference type="GO" id="GO:0005886">
    <property type="term" value="C:plasma membrane"/>
    <property type="evidence" value="ECO:0007669"/>
    <property type="project" value="TreeGrafter"/>
</dbReference>
<proteinExistence type="predicted"/>
<evidence type="ECO:0000256" key="3">
    <source>
        <dbReference type="ARBA" id="ARBA00022960"/>
    </source>
</evidence>
<dbReference type="PANTHER" id="PTHR30474:SF1">
    <property type="entry name" value="PEPTIDOGLYCAN GLYCOSYLTRANSFERASE MRDB"/>
    <property type="match status" value="1"/>
</dbReference>
<keyword evidence="4 6" id="KW-1133">Transmembrane helix</keyword>
<comment type="subcellular location">
    <subcellularLocation>
        <location evidence="1">Membrane</location>
        <topology evidence="1">Multi-pass membrane protein</topology>
    </subcellularLocation>
</comment>
<feature type="transmembrane region" description="Helical" evidence="6">
    <location>
        <begin position="187"/>
        <end position="217"/>
    </location>
</feature>
<keyword evidence="5 6" id="KW-0472">Membrane</keyword>
<dbReference type="PANTHER" id="PTHR30474">
    <property type="entry name" value="CELL CYCLE PROTEIN"/>
    <property type="match status" value="1"/>
</dbReference>
<feature type="transmembrane region" description="Helical" evidence="6">
    <location>
        <begin position="316"/>
        <end position="336"/>
    </location>
</feature>
<evidence type="ECO:0000313" key="8">
    <source>
        <dbReference type="Proteomes" id="UP000244792"/>
    </source>
</evidence>
<dbReference type="Proteomes" id="UP000244792">
    <property type="component" value="Chromosome"/>
</dbReference>
<evidence type="ECO:0000256" key="1">
    <source>
        <dbReference type="ARBA" id="ARBA00004141"/>
    </source>
</evidence>
<dbReference type="GO" id="GO:0051301">
    <property type="term" value="P:cell division"/>
    <property type="evidence" value="ECO:0007669"/>
    <property type="project" value="InterPro"/>
</dbReference>
<feature type="transmembrane region" description="Helical" evidence="6">
    <location>
        <begin position="82"/>
        <end position="101"/>
    </location>
</feature>
<reference evidence="7 8" key="1">
    <citation type="submission" date="2017-04" db="EMBL/GenBank/DDBJ databases">
        <title>Genomic insights into metabolism of Thermodesulfobium acidiphilum.</title>
        <authorList>
            <person name="Toshchakov S.V."/>
            <person name="Frolov E.N."/>
            <person name="Kublanov I.V."/>
            <person name="Samarov N.I."/>
            <person name="Novikov A."/>
            <person name="Lebedinsky A.V."/>
            <person name="Bonch-Osmolovskaya E.A."/>
            <person name="Chernyh N.A."/>
        </authorList>
    </citation>
    <scope>NUCLEOTIDE SEQUENCE [LARGE SCALE GENOMIC DNA]</scope>
    <source>
        <strain evidence="7 8">3127-1</strain>
    </source>
</reference>
<dbReference type="Pfam" id="PF01098">
    <property type="entry name" value="FTSW_RODA_SPOVE"/>
    <property type="match status" value="2"/>
</dbReference>
<feature type="transmembrane region" description="Helical" evidence="6">
    <location>
        <begin position="54"/>
        <end position="70"/>
    </location>
</feature>
<organism evidence="7 8">
    <name type="scientific">Thermodesulfobium acidiphilum</name>
    <dbReference type="NCBI Taxonomy" id="1794699"/>
    <lineage>
        <taxon>Bacteria</taxon>
        <taxon>Pseudomonadati</taxon>
        <taxon>Thermodesulfobiota</taxon>
        <taxon>Thermodesulfobiia</taxon>
        <taxon>Thermodesulfobiales</taxon>
        <taxon>Thermodesulfobiaceae</taxon>
        <taxon>Thermodesulfobium</taxon>
    </lineage>
</organism>
<feature type="transmembrane region" description="Helical" evidence="6">
    <location>
        <begin position="224"/>
        <end position="244"/>
    </location>
</feature>
<feature type="transmembrane region" description="Helical" evidence="6">
    <location>
        <begin position="12"/>
        <end position="34"/>
    </location>
</feature>
<keyword evidence="8" id="KW-1185">Reference proteome</keyword>
<dbReference type="InterPro" id="IPR001182">
    <property type="entry name" value="FtsW/RodA"/>
</dbReference>
<dbReference type="KEGG" id="taci:TDSAC_0654"/>
<dbReference type="NCBIfam" id="NF037961">
    <property type="entry name" value="RodA_shape"/>
    <property type="match status" value="1"/>
</dbReference>
<evidence type="ECO:0000256" key="5">
    <source>
        <dbReference type="ARBA" id="ARBA00023136"/>
    </source>
</evidence>
<feature type="transmembrane region" description="Helical" evidence="6">
    <location>
        <begin position="162"/>
        <end position="181"/>
    </location>
</feature>
<keyword evidence="3" id="KW-0133">Cell shape</keyword>
<dbReference type="EMBL" id="CP020921">
    <property type="protein sequence ID" value="AWB10027.1"/>
    <property type="molecule type" value="Genomic_DNA"/>
</dbReference>